<dbReference type="Proteomes" id="UP001154282">
    <property type="component" value="Unassembled WGS sequence"/>
</dbReference>
<keyword evidence="2" id="KW-1185">Reference proteome</keyword>
<dbReference type="AlphaFoldDB" id="A0AAV0S0V5"/>
<accession>A0AAV0S0V5</accession>
<organism evidence="1 2">
    <name type="scientific">Linum tenue</name>
    <dbReference type="NCBI Taxonomy" id="586396"/>
    <lineage>
        <taxon>Eukaryota</taxon>
        <taxon>Viridiplantae</taxon>
        <taxon>Streptophyta</taxon>
        <taxon>Embryophyta</taxon>
        <taxon>Tracheophyta</taxon>
        <taxon>Spermatophyta</taxon>
        <taxon>Magnoliopsida</taxon>
        <taxon>eudicotyledons</taxon>
        <taxon>Gunneridae</taxon>
        <taxon>Pentapetalae</taxon>
        <taxon>rosids</taxon>
        <taxon>fabids</taxon>
        <taxon>Malpighiales</taxon>
        <taxon>Linaceae</taxon>
        <taxon>Linum</taxon>
    </lineage>
</organism>
<feature type="non-terminal residue" evidence="1">
    <location>
        <position position="131"/>
    </location>
</feature>
<reference evidence="1" key="1">
    <citation type="submission" date="2022-08" db="EMBL/GenBank/DDBJ databases">
        <authorList>
            <person name="Gutierrez-Valencia J."/>
        </authorList>
    </citation>
    <scope>NUCLEOTIDE SEQUENCE</scope>
</reference>
<evidence type="ECO:0000313" key="1">
    <source>
        <dbReference type="EMBL" id="CAI0626460.1"/>
    </source>
</evidence>
<name>A0AAV0S0V5_9ROSI</name>
<comment type="caution">
    <text evidence="1">The sequence shown here is derived from an EMBL/GenBank/DDBJ whole genome shotgun (WGS) entry which is preliminary data.</text>
</comment>
<evidence type="ECO:0000313" key="2">
    <source>
        <dbReference type="Proteomes" id="UP001154282"/>
    </source>
</evidence>
<dbReference type="EMBL" id="CAMGYJ010000011">
    <property type="protein sequence ID" value="CAI0626460.1"/>
    <property type="molecule type" value="Genomic_DNA"/>
</dbReference>
<proteinExistence type="predicted"/>
<protein>
    <submittedName>
        <fullName evidence="1">Uncharacterized protein</fullName>
    </submittedName>
</protein>
<sequence length="131" mass="15959">MDSANVIPSAEPQIYRSSVPWKRRAVFIHPEDQYQRCVLSAEEEEAFEREEAALQFQLSQLRRMLSQVARKRRHHILKQKVHRRGLPFEQQVWEPQFRFLLQKQSRLLRRIHLHRKRRGRSFFPTEVNQSM</sequence>
<gene>
    <name evidence="1" type="ORF">LITE_LOCUS50863</name>
</gene>